<name>A0AC61SAK9_9EURY</name>
<keyword evidence="1" id="KW-0687">Ribonucleoprotein</keyword>
<reference evidence="1" key="1">
    <citation type="submission" date="2018-09" db="EMBL/GenBank/DDBJ databases">
        <title>A genomic encyclopedia of anaerobic methanotrophic archaea.</title>
        <authorList>
            <person name="Skennerton C.T."/>
            <person name="Chadwick G.L."/>
            <person name="Laso-Perez R."/>
            <person name="Leu A.O."/>
            <person name="Speth D.R."/>
            <person name="Yu H."/>
            <person name="Morgan-Lang C."/>
            <person name="Hatzenpichler R."/>
            <person name="Goudeau D."/>
            <person name="Malmstrom R."/>
            <person name="Woyke T."/>
            <person name="Hallam S."/>
            <person name="Tyson G.W."/>
            <person name="Wegener G."/>
            <person name="Boetius A."/>
            <person name="Orphan V.J."/>
        </authorList>
    </citation>
    <scope>NUCLEOTIDE SEQUENCE</scope>
    <source>
        <strain evidence="1">CONS3730D10UFb2</strain>
    </source>
</reference>
<organism evidence="1 2">
    <name type="scientific">Candidatus Methanomarinus sp</name>
    <dbReference type="NCBI Taxonomy" id="3386244"/>
    <lineage>
        <taxon>Archaea</taxon>
        <taxon>Methanobacteriati</taxon>
        <taxon>Methanobacteriota</taxon>
        <taxon>Stenosarchaea group</taxon>
        <taxon>Methanomicrobia</taxon>
        <taxon>Methanosarcinales</taxon>
        <taxon>ANME-2 cluster</taxon>
        <taxon>Candidatus Methanocomedenaceae</taxon>
        <taxon>Candidatus Methanomarinus</taxon>
    </lineage>
</organism>
<evidence type="ECO:0000313" key="1">
    <source>
        <dbReference type="EMBL" id="TKY91706.1"/>
    </source>
</evidence>
<protein>
    <submittedName>
        <fullName evidence="1">50S ribosomal protein L3</fullName>
    </submittedName>
</protein>
<dbReference type="EMBL" id="QYBA01000144">
    <property type="protein sequence ID" value="TKY91706.1"/>
    <property type="molecule type" value="Genomic_DNA"/>
</dbReference>
<gene>
    <name evidence="1" type="primary">rplC</name>
    <name evidence="1" type="ORF">C5S46_04440</name>
</gene>
<sequence length="170" mass="18923">MGGDIKARLEYAKSVFGTSINISDIFNPGDMIDVSAITKGKGTQGPVKRWHINLMKHKHSRQGSLRQIGTLGPWNPSRVNWRVPQLGQTGYHQRTEYNKRILKIGEDGNDITPAGGFLNYGIVKNNYILVKGSVPGPKKRLIRLRPAIRAKIKNTVTPQILNISVESRQG</sequence>
<evidence type="ECO:0000313" key="2">
    <source>
        <dbReference type="Proteomes" id="UP000315423"/>
    </source>
</evidence>
<keyword evidence="1" id="KW-0689">Ribosomal protein</keyword>
<comment type="caution">
    <text evidence="1">The sequence shown here is derived from an EMBL/GenBank/DDBJ whole genome shotgun (WGS) entry which is preliminary data.</text>
</comment>
<accession>A0AC61SAK9</accession>
<proteinExistence type="predicted"/>
<dbReference type="Proteomes" id="UP000315423">
    <property type="component" value="Unassembled WGS sequence"/>
</dbReference>